<organism evidence="10 11">
    <name type="scientific">Metschnikowia bicuspidata</name>
    <dbReference type="NCBI Taxonomy" id="27322"/>
    <lineage>
        <taxon>Eukaryota</taxon>
        <taxon>Fungi</taxon>
        <taxon>Dikarya</taxon>
        <taxon>Ascomycota</taxon>
        <taxon>Saccharomycotina</taxon>
        <taxon>Pichiomycetes</taxon>
        <taxon>Metschnikowiaceae</taxon>
        <taxon>Metschnikowia</taxon>
    </lineage>
</organism>
<dbReference type="GO" id="GO:0008654">
    <property type="term" value="P:phospholipid biosynthetic process"/>
    <property type="evidence" value="ECO:0007669"/>
    <property type="project" value="TreeGrafter"/>
</dbReference>
<name>A0A4P9ZKC1_9ASCO</name>
<feature type="transmembrane region" description="Helical" evidence="8">
    <location>
        <begin position="65"/>
        <end position="84"/>
    </location>
</feature>
<dbReference type="InterPro" id="IPR011598">
    <property type="entry name" value="bHLH_dom"/>
</dbReference>
<dbReference type="Pfam" id="PF00010">
    <property type="entry name" value="HLH"/>
    <property type="match status" value="1"/>
</dbReference>
<dbReference type="EMBL" id="ML004430">
    <property type="protein sequence ID" value="RKP32580.1"/>
    <property type="molecule type" value="Genomic_DNA"/>
</dbReference>
<dbReference type="SMART" id="SM00353">
    <property type="entry name" value="HLH"/>
    <property type="match status" value="1"/>
</dbReference>
<evidence type="ECO:0000256" key="2">
    <source>
        <dbReference type="ARBA" id="ARBA00022692"/>
    </source>
</evidence>
<evidence type="ECO:0000313" key="11">
    <source>
        <dbReference type="Proteomes" id="UP000268321"/>
    </source>
</evidence>
<protein>
    <recommendedName>
        <fullName evidence="9">BHLH domain-containing protein</fullName>
    </recommendedName>
</protein>
<dbReference type="Pfam" id="PF10261">
    <property type="entry name" value="FIT"/>
    <property type="match status" value="1"/>
</dbReference>
<accession>A0A4P9ZKC1</accession>
<dbReference type="Gene3D" id="4.10.280.10">
    <property type="entry name" value="Helix-loop-helix DNA-binding domain"/>
    <property type="match status" value="1"/>
</dbReference>
<keyword evidence="4" id="KW-0256">Endoplasmic reticulum</keyword>
<dbReference type="PANTHER" id="PTHR23129:SF0">
    <property type="entry name" value="ACYL-COENZYME A DIPHOSPHATASE FITM2"/>
    <property type="match status" value="1"/>
</dbReference>
<gene>
    <name evidence="10" type="ORF">METBISCDRAFT_25521</name>
</gene>
<evidence type="ECO:0000256" key="1">
    <source>
        <dbReference type="ARBA" id="ARBA00004477"/>
    </source>
</evidence>
<keyword evidence="11" id="KW-1185">Reference proteome</keyword>
<reference evidence="11" key="1">
    <citation type="journal article" date="2018" name="Nat. Microbiol.">
        <title>Leveraging single-cell genomics to expand the fungal tree of life.</title>
        <authorList>
            <person name="Ahrendt S.R."/>
            <person name="Quandt C.A."/>
            <person name="Ciobanu D."/>
            <person name="Clum A."/>
            <person name="Salamov A."/>
            <person name="Andreopoulos B."/>
            <person name="Cheng J.F."/>
            <person name="Woyke T."/>
            <person name="Pelin A."/>
            <person name="Henrissat B."/>
            <person name="Reynolds N.K."/>
            <person name="Benny G.L."/>
            <person name="Smith M.E."/>
            <person name="James T.Y."/>
            <person name="Grigoriev I.V."/>
        </authorList>
    </citation>
    <scope>NUCLEOTIDE SEQUENCE [LARGE SCALE GENOMIC DNA]</scope>
    <source>
        <strain evidence="11">Baker2002</strain>
    </source>
</reference>
<keyword evidence="5 8" id="KW-1133">Transmembrane helix</keyword>
<proteinExistence type="predicted"/>
<dbReference type="PANTHER" id="PTHR23129">
    <property type="entry name" value="ACYL-COENZYME A DIPHOSPHATASE FITM2"/>
    <property type="match status" value="1"/>
</dbReference>
<comment type="subcellular location">
    <subcellularLocation>
        <location evidence="1">Endoplasmic reticulum membrane</location>
        <topology evidence="1">Multi-pass membrane protein</topology>
    </subcellularLocation>
</comment>
<keyword evidence="7 8" id="KW-0472">Membrane</keyword>
<evidence type="ECO:0000256" key="8">
    <source>
        <dbReference type="SAM" id="Phobius"/>
    </source>
</evidence>
<dbReference type="GO" id="GO:0034389">
    <property type="term" value="P:lipid droplet organization"/>
    <property type="evidence" value="ECO:0007669"/>
    <property type="project" value="TreeGrafter"/>
</dbReference>
<dbReference type="InterPro" id="IPR036638">
    <property type="entry name" value="HLH_DNA-bd_sf"/>
</dbReference>
<dbReference type="SUPFAM" id="SSF47459">
    <property type="entry name" value="HLH, helix-loop-helix DNA-binding domain"/>
    <property type="match status" value="1"/>
</dbReference>
<dbReference type="GO" id="GO:0005789">
    <property type="term" value="C:endoplasmic reticulum membrane"/>
    <property type="evidence" value="ECO:0007669"/>
    <property type="project" value="UniProtKB-SubCell"/>
</dbReference>
<dbReference type="Proteomes" id="UP000268321">
    <property type="component" value="Unassembled WGS sequence"/>
</dbReference>
<dbReference type="GO" id="GO:0010945">
    <property type="term" value="F:coenzyme A diphosphatase activity"/>
    <property type="evidence" value="ECO:0007669"/>
    <property type="project" value="InterPro"/>
</dbReference>
<dbReference type="AlphaFoldDB" id="A0A4P9ZKC1"/>
<dbReference type="PROSITE" id="PS50888">
    <property type="entry name" value="BHLH"/>
    <property type="match status" value="1"/>
</dbReference>
<evidence type="ECO:0000256" key="7">
    <source>
        <dbReference type="ARBA" id="ARBA00023136"/>
    </source>
</evidence>
<sequence length="443" mass="50530">MNRYVHLETIYASLARPRYSLAPAELWYVLSFTVNLFTGNILLAFSQPEEVYNYFNNKNNALNQYFVKLGWAWTTAIVVVFYSLHWTRSTRATAGLLRATSAVALVAAVARYLAATVWWVLFTKWCFGLPLMDRMFLFTGGKCADITEHRLAAHTGAPLAAHVLVRTPTGVYESTVLSSLMCRRLRGSWEGGHDPLGHVFLLVHSLLYLFFETRAHWHLPALLTLLHQASNRSNAWLLLRKYPELPVLLLLVLWWLMLLNTNIMELLEYAPLLDYDETSKFLSALLTTEPFLEEAVQWDGINSPNGFDTGSLYDPTFESVDSFKKEPIDYVQYKKSPESECSVKKESQSPTLDSKRVHDDHENYRCIIKTKINQLRDVIPTLKIATGKSKLIADLEGLVPAAKLNKASILLEAIEYIEHMKKKNDVLRRKIRKLQEFVGNASA</sequence>
<evidence type="ECO:0000256" key="6">
    <source>
        <dbReference type="ARBA" id="ARBA00023098"/>
    </source>
</evidence>
<feature type="transmembrane region" description="Helical" evidence="8">
    <location>
        <begin position="96"/>
        <end position="121"/>
    </location>
</feature>
<evidence type="ECO:0000313" key="10">
    <source>
        <dbReference type="EMBL" id="RKP32580.1"/>
    </source>
</evidence>
<dbReference type="GO" id="GO:0046983">
    <property type="term" value="F:protein dimerization activity"/>
    <property type="evidence" value="ECO:0007669"/>
    <property type="project" value="InterPro"/>
</dbReference>
<dbReference type="InterPro" id="IPR019388">
    <property type="entry name" value="FIT"/>
</dbReference>
<keyword evidence="2 8" id="KW-0812">Transmembrane</keyword>
<feature type="domain" description="BHLH" evidence="9">
    <location>
        <begin position="352"/>
        <end position="420"/>
    </location>
</feature>
<dbReference type="CDD" id="cd11395">
    <property type="entry name" value="bHLHzip_SREBP_like"/>
    <property type="match status" value="1"/>
</dbReference>
<keyword evidence="6" id="KW-0443">Lipid metabolism</keyword>
<evidence type="ECO:0000256" key="3">
    <source>
        <dbReference type="ARBA" id="ARBA00022801"/>
    </source>
</evidence>
<evidence type="ECO:0000256" key="5">
    <source>
        <dbReference type="ARBA" id="ARBA00022989"/>
    </source>
</evidence>
<dbReference type="GO" id="GO:0019915">
    <property type="term" value="P:lipid storage"/>
    <property type="evidence" value="ECO:0007669"/>
    <property type="project" value="InterPro"/>
</dbReference>
<keyword evidence="3" id="KW-0378">Hydrolase</keyword>
<evidence type="ECO:0000259" key="9">
    <source>
        <dbReference type="PROSITE" id="PS50888"/>
    </source>
</evidence>
<dbReference type="OrthoDB" id="5579088at2759"/>
<evidence type="ECO:0000256" key="4">
    <source>
        <dbReference type="ARBA" id="ARBA00022824"/>
    </source>
</evidence>
<feature type="transmembrane region" description="Helical" evidence="8">
    <location>
        <begin position="26"/>
        <end position="45"/>
    </location>
</feature>